<evidence type="ECO:0000256" key="3">
    <source>
        <dbReference type="ARBA" id="ARBA00023242"/>
    </source>
</evidence>
<dbReference type="PANTHER" id="PTHR10641:SF1352">
    <property type="entry name" value="TRANSCRIPTION FACTOR MYB34-LIKE"/>
    <property type="match status" value="1"/>
</dbReference>
<gene>
    <name evidence="7" type="ORF">TIFTF001_014801</name>
</gene>
<reference evidence="7" key="1">
    <citation type="submission" date="2023-07" db="EMBL/GenBank/DDBJ databases">
        <title>draft genome sequence of fig (Ficus carica).</title>
        <authorList>
            <person name="Takahashi T."/>
            <person name="Nishimura K."/>
        </authorList>
    </citation>
    <scope>NUCLEOTIDE SEQUENCE</scope>
</reference>
<dbReference type="PANTHER" id="PTHR10641">
    <property type="entry name" value="MYB FAMILY TRANSCRIPTION FACTOR"/>
    <property type="match status" value="1"/>
</dbReference>
<feature type="region of interest" description="Disordered" evidence="4">
    <location>
        <begin position="325"/>
        <end position="347"/>
    </location>
</feature>
<dbReference type="SMART" id="SM00717">
    <property type="entry name" value="SANT"/>
    <property type="match status" value="2"/>
</dbReference>
<comment type="subcellular location">
    <subcellularLocation>
        <location evidence="1">Nucleus</location>
    </subcellularLocation>
</comment>
<dbReference type="AlphaFoldDB" id="A0AA88AGQ2"/>
<feature type="domain" description="Myb-like" evidence="5">
    <location>
        <begin position="12"/>
        <end position="49"/>
    </location>
</feature>
<evidence type="ECO:0000259" key="5">
    <source>
        <dbReference type="PROSITE" id="PS50090"/>
    </source>
</evidence>
<accession>A0AA88AGQ2</accession>
<feature type="region of interest" description="Disordered" evidence="4">
    <location>
        <begin position="232"/>
        <end position="259"/>
    </location>
</feature>
<evidence type="ECO:0000256" key="4">
    <source>
        <dbReference type="SAM" id="MobiDB-lite"/>
    </source>
</evidence>
<keyword evidence="2" id="KW-0238">DNA-binding</keyword>
<dbReference type="Proteomes" id="UP001187192">
    <property type="component" value="Unassembled WGS sequence"/>
</dbReference>
<protein>
    <submittedName>
        <fullName evidence="7">Uncharacterized protein</fullName>
    </submittedName>
</protein>
<dbReference type="EMBL" id="BTGU01000021">
    <property type="protein sequence ID" value="GMN45613.1"/>
    <property type="molecule type" value="Genomic_DNA"/>
</dbReference>
<dbReference type="Gene3D" id="1.10.10.60">
    <property type="entry name" value="Homeodomain-like"/>
    <property type="match status" value="2"/>
</dbReference>
<evidence type="ECO:0000259" key="6">
    <source>
        <dbReference type="PROSITE" id="PS51294"/>
    </source>
</evidence>
<evidence type="ECO:0000256" key="1">
    <source>
        <dbReference type="ARBA" id="ARBA00004123"/>
    </source>
</evidence>
<dbReference type="GO" id="GO:0005634">
    <property type="term" value="C:nucleus"/>
    <property type="evidence" value="ECO:0007669"/>
    <property type="project" value="UniProtKB-SubCell"/>
</dbReference>
<keyword evidence="3" id="KW-0539">Nucleus</keyword>
<dbReference type="GO" id="GO:0003677">
    <property type="term" value="F:DNA binding"/>
    <property type="evidence" value="ECO:0007669"/>
    <property type="project" value="UniProtKB-KW"/>
</dbReference>
<comment type="caution">
    <text evidence="7">The sequence shown here is derived from an EMBL/GenBank/DDBJ whole genome shotgun (WGS) entry which is preliminary data.</text>
</comment>
<feature type="domain" description="Myb-like" evidence="5">
    <location>
        <begin position="110"/>
        <end position="160"/>
    </location>
</feature>
<dbReference type="PROSITE" id="PS51294">
    <property type="entry name" value="HTH_MYB"/>
    <property type="match status" value="2"/>
</dbReference>
<dbReference type="CDD" id="cd00167">
    <property type="entry name" value="SANT"/>
    <property type="match status" value="2"/>
</dbReference>
<dbReference type="PROSITE" id="PS50090">
    <property type="entry name" value="MYB_LIKE"/>
    <property type="match status" value="2"/>
</dbReference>
<feature type="domain" description="HTH myb-type" evidence="6">
    <location>
        <begin position="110"/>
        <end position="164"/>
    </location>
</feature>
<keyword evidence="8" id="KW-1185">Reference proteome</keyword>
<evidence type="ECO:0000313" key="7">
    <source>
        <dbReference type="EMBL" id="GMN45613.1"/>
    </source>
</evidence>
<evidence type="ECO:0000256" key="2">
    <source>
        <dbReference type="ARBA" id="ARBA00023125"/>
    </source>
</evidence>
<dbReference type="Pfam" id="PF00249">
    <property type="entry name" value="Myb_DNA-binding"/>
    <property type="match status" value="2"/>
</dbReference>
<dbReference type="InterPro" id="IPR015495">
    <property type="entry name" value="Myb_TF_plants"/>
</dbReference>
<dbReference type="SUPFAM" id="SSF46689">
    <property type="entry name" value="Homeodomain-like"/>
    <property type="match status" value="2"/>
</dbReference>
<dbReference type="InterPro" id="IPR009057">
    <property type="entry name" value="Homeodomain-like_sf"/>
</dbReference>
<proteinExistence type="predicted"/>
<feature type="compositionally biased region" description="Low complexity" evidence="4">
    <location>
        <begin position="239"/>
        <end position="254"/>
    </location>
</feature>
<dbReference type="InterPro" id="IPR017930">
    <property type="entry name" value="Myb_dom"/>
</dbReference>
<feature type="region of interest" description="Disordered" evidence="4">
    <location>
        <begin position="293"/>
        <end position="312"/>
    </location>
</feature>
<dbReference type="InterPro" id="IPR001005">
    <property type="entry name" value="SANT/Myb"/>
</dbReference>
<feature type="domain" description="HTH myb-type" evidence="6">
    <location>
        <begin position="12"/>
        <end position="48"/>
    </location>
</feature>
<name>A0AA88AGQ2_FICCA</name>
<evidence type="ECO:0000313" key="8">
    <source>
        <dbReference type="Proteomes" id="UP001187192"/>
    </source>
</evidence>
<sequence>MLDMGRTPCCDKQGLKRGSWTEEEDQKLVSYIRQHGEGGWRSLPEKAGPYSIIFPLEFTLIFTGLLLFIASSTPTCVLEMRCVFFEVLSLSPIEHNNTGNLMLRWANYLRPGIKRGEITPEEEQTIIRLHSVLGNRWSTIARHLYKRTDNEIKNYWNTRLKRRVAEIGSSTCSPSSGTTITTVDHHVADHDQTGIISIPSSSTDQNLANPDHNIMIFDDSLQVENKQGAILSTSTPTRSSHFGPSISSPSNTSSDFDQVARPASSSARILLNKIASSKLTLLNLPRVVIHGGGGGGGGRGESQVEGTNKGNNVAELSSCGGCDSGSLASSRPSNVDPLDDASPAQQSTGFSAFCADNIDDLEQYWLSGTSE</sequence>
<organism evidence="7 8">
    <name type="scientific">Ficus carica</name>
    <name type="common">Common fig</name>
    <dbReference type="NCBI Taxonomy" id="3494"/>
    <lineage>
        <taxon>Eukaryota</taxon>
        <taxon>Viridiplantae</taxon>
        <taxon>Streptophyta</taxon>
        <taxon>Embryophyta</taxon>
        <taxon>Tracheophyta</taxon>
        <taxon>Spermatophyta</taxon>
        <taxon>Magnoliopsida</taxon>
        <taxon>eudicotyledons</taxon>
        <taxon>Gunneridae</taxon>
        <taxon>Pentapetalae</taxon>
        <taxon>rosids</taxon>
        <taxon>fabids</taxon>
        <taxon>Rosales</taxon>
        <taxon>Moraceae</taxon>
        <taxon>Ficeae</taxon>
        <taxon>Ficus</taxon>
    </lineage>
</organism>